<gene>
    <name evidence="7" type="ORF">PPRIM_AZ9-3.1.T1550088</name>
</gene>
<keyword evidence="5" id="KW-1133">Transmembrane helix</keyword>
<dbReference type="FunFam" id="2.40.70.10:FF:000308">
    <property type="match status" value="1"/>
</dbReference>
<evidence type="ECO:0000256" key="5">
    <source>
        <dbReference type="SAM" id="Phobius"/>
    </source>
</evidence>
<feature type="active site" evidence="4">
    <location>
        <position position="239"/>
    </location>
</feature>
<dbReference type="GO" id="GO:0006508">
    <property type="term" value="P:proteolysis"/>
    <property type="evidence" value="ECO:0007669"/>
    <property type="project" value="UniProtKB-KW"/>
</dbReference>
<organism evidence="7 8">
    <name type="scientific">Paramecium primaurelia</name>
    <dbReference type="NCBI Taxonomy" id="5886"/>
    <lineage>
        <taxon>Eukaryota</taxon>
        <taxon>Sar</taxon>
        <taxon>Alveolata</taxon>
        <taxon>Ciliophora</taxon>
        <taxon>Intramacronucleata</taxon>
        <taxon>Oligohymenophorea</taxon>
        <taxon>Peniculida</taxon>
        <taxon>Parameciidae</taxon>
        <taxon>Paramecium</taxon>
    </lineage>
</organism>
<dbReference type="AlphaFoldDB" id="A0A8S1QGI5"/>
<feature type="domain" description="Peptidase A1" evidence="6">
    <location>
        <begin position="44"/>
        <end position="350"/>
    </location>
</feature>
<protein>
    <recommendedName>
        <fullName evidence="6">Peptidase A1 domain-containing protein</fullName>
    </recommendedName>
</protein>
<evidence type="ECO:0000313" key="7">
    <source>
        <dbReference type="EMBL" id="CAD8113495.1"/>
    </source>
</evidence>
<dbReference type="InterPro" id="IPR001969">
    <property type="entry name" value="Aspartic_peptidase_AS"/>
</dbReference>
<dbReference type="PANTHER" id="PTHR47966:SF51">
    <property type="entry name" value="BETA-SITE APP-CLEAVING ENZYME, ISOFORM A-RELATED"/>
    <property type="match status" value="1"/>
</dbReference>
<keyword evidence="5" id="KW-0812">Transmembrane</keyword>
<dbReference type="CDD" id="cd05471">
    <property type="entry name" value="pepsin_like"/>
    <property type="match status" value="1"/>
</dbReference>
<accession>A0A8S1QGI5</accession>
<keyword evidence="3" id="KW-0378">Hydrolase</keyword>
<dbReference type="InterPro" id="IPR034164">
    <property type="entry name" value="Pepsin-like_dom"/>
</dbReference>
<evidence type="ECO:0000259" key="6">
    <source>
        <dbReference type="PROSITE" id="PS51767"/>
    </source>
</evidence>
<keyword evidence="2" id="KW-0064">Aspartyl protease</keyword>
<evidence type="ECO:0000256" key="3">
    <source>
        <dbReference type="ARBA" id="ARBA00022801"/>
    </source>
</evidence>
<keyword evidence="8" id="KW-1185">Reference proteome</keyword>
<feature type="active site" evidence="4">
    <location>
        <position position="60"/>
    </location>
</feature>
<evidence type="ECO:0000313" key="8">
    <source>
        <dbReference type="Proteomes" id="UP000688137"/>
    </source>
</evidence>
<dbReference type="EMBL" id="CAJJDM010000160">
    <property type="protein sequence ID" value="CAD8113495.1"/>
    <property type="molecule type" value="Genomic_DNA"/>
</dbReference>
<keyword evidence="5" id="KW-0472">Membrane</keyword>
<evidence type="ECO:0000256" key="4">
    <source>
        <dbReference type="PIRSR" id="PIRSR601461-1"/>
    </source>
</evidence>
<dbReference type="InterPro" id="IPR033121">
    <property type="entry name" value="PEPTIDASE_A1"/>
</dbReference>
<evidence type="ECO:0000256" key="2">
    <source>
        <dbReference type="ARBA" id="ARBA00022750"/>
    </source>
</evidence>
<comment type="caution">
    <text evidence="7">The sequence shown here is derived from an EMBL/GenBank/DDBJ whole genome shotgun (WGS) entry which is preliminary data.</text>
</comment>
<keyword evidence="1" id="KW-0645">Protease</keyword>
<dbReference type="Pfam" id="PF00026">
    <property type="entry name" value="Asp"/>
    <property type="match status" value="1"/>
</dbReference>
<dbReference type="Proteomes" id="UP000688137">
    <property type="component" value="Unassembled WGS sequence"/>
</dbReference>
<evidence type="ECO:0000256" key="1">
    <source>
        <dbReference type="ARBA" id="ARBA00022670"/>
    </source>
</evidence>
<dbReference type="GO" id="GO:0004190">
    <property type="term" value="F:aspartic-type endopeptidase activity"/>
    <property type="evidence" value="ECO:0007669"/>
    <property type="project" value="UniProtKB-KW"/>
</dbReference>
<proteinExistence type="predicted"/>
<dbReference type="InterPro" id="IPR001461">
    <property type="entry name" value="Aspartic_peptidase_A1"/>
</dbReference>
<dbReference type="PROSITE" id="PS00141">
    <property type="entry name" value="ASP_PROTEASE"/>
    <property type="match status" value="2"/>
</dbReference>
<dbReference type="PROSITE" id="PS51767">
    <property type="entry name" value="PEPTIDASE_A1"/>
    <property type="match status" value="1"/>
</dbReference>
<dbReference type="PANTHER" id="PTHR47966">
    <property type="entry name" value="BETA-SITE APP-CLEAVING ENZYME, ISOFORM A-RELATED"/>
    <property type="match status" value="1"/>
</dbReference>
<reference evidence="7" key="1">
    <citation type="submission" date="2021-01" db="EMBL/GenBank/DDBJ databases">
        <authorList>
            <consortium name="Genoscope - CEA"/>
            <person name="William W."/>
        </authorList>
    </citation>
    <scope>NUCLEOTIDE SEQUENCE</scope>
</reference>
<dbReference type="OMA" id="RAYWQVK"/>
<name>A0A8S1QGI5_PARPR</name>
<sequence>MILYLLFQLISAYVKIDLLKSTPNHYNKHLRNDLLINNFKNMQYTGIIKIGEQDLELLFDTGSSIFWVFSNTCPSQSKRASFDCQSSPNCLMTQEQYNVQYGQGEIGGNKAFDQLQISNNMTITNFQFLIVNSQSNIDNLRADGICGLGLQEQFGFNSLINMLYDQNLIKKRVFTFFLNSIPEQINNSSVLFLGGYDTRYMSSDVQYVKLDKSDQWSVKLNNIQMNKKVLINDVSALIDTGTSLIVVPTHQFTQLLSNLRDQYKQFCQYSQYQIKCSCPDGDFSHFPDFEFNLEGDLKLILNPNDYIYMDVSVCVLAFTKSSNNYWILGDTFIRKHITIFDIDNKQIGFAKLATFEKQSKQIQINDYLYIFKVVCVCICVAIALIWIIRQVSCLGEASHEMYK</sequence>
<feature type="transmembrane region" description="Helical" evidence="5">
    <location>
        <begin position="367"/>
        <end position="388"/>
    </location>
</feature>